<dbReference type="Pfam" id="PF00961">
    <property type="entry name" value="LAGLIDADG_1"/>
    <property type="match status" value="2"/>
</dbReference>
<keyword evidence="2" id="KW-0540">Nuclease</keyword>
<dbReference type="EMBL" id="KT380884">
    <property type="protein sequence ID" value="AMX22149.1"/>
    <property type="molecule type" value="Genomic_DNA"/>
</dbReference>
<dbReference type="AlphaFoldDB" id="A0A191MX18"/>
<evidence type="ECO:0000313" key="2">
    <source>
        <dbReference type="EMBL" id="AMX22149.1"/>
    </source>
</evidence>
<dbReference type="RefSeq" id="YP_009262074.1">
    <property type="nucleotide sequence ID" value="NC_030523.1"/>
</dbReference>
<keyword evidence="2" id="KW-0496">Mitochondrion</keyword>
<keyword evidence="2" id="KW-0378">Hydrolase</keyword>
<dbReference type="SUPFAM" id="SSF55608">
    <property type="entry name" value="Homing endonucleases"/>
    <property type="match status" value="2"/>
</dbReference>
<accession>A0A191MX18</accession>
<dbReference type="GO" id="GO:0004519">
    <property type="term" value="F:endonuclease activity"/>
    <property type="evidence" value="ECO:0007669"/>
    <property type="project" value="UniProtKB-KW"/>
</dbReference>
<dbReference type="InterPro" id="IPR004860">
    <property type="entry name" value="LAGLIDADG_dom"/>
</dbReference>
<gene>
    <name evidence="2" type="primary">orf364</name>
</gene>
<dbReference type="FunFam" id="3.10.28.10:FF:000010">
    <property type="entry name" value="LAGLIDADG homing endonuclease I-LtrII"/>
    <property type="match status" value="1"/>
</dbReference>
<geneLocation type="mitochondrion" evidence="2"/>
<evidence type="ECO:0000259" key="1">
    <source>
        <dbReference type="Pfam" id="PF00961"/>
    </source>
</evidence>
<dbReference type="PANTHER" id="PTHR36181">
    <property type="entry name" value="INTRON-ENCODED ENDONUCLEASE AI3-RELATED"/>
    <property type="match status" value="1"/>
</dbReference>
<keyword evidence="2" id="KW-0255">Endonuclease</keyword>
<feature type="domain" description="Homing endonuclease LAGLIDADG" evidence="1">
    <location>
        <begin position="71"/>
        <end position="172"/>
    </location>
</feature>
<protein>
    <submittedName>
        <fullName evidence="2">LAGLIDADG endonuclease</fullName>
    </submittedName>
</protein>
<dbReference type="PANTHER" id="PTHR36181:SF4">
    <property type="entry name" value="LAGLIDADG ENDONUCLEASE"/>
    <property type="match status" value="1"/>
</dbReference>
<reference evidence="2" key="1">
    <citation type="journal article" date="2016" name="PLoS ONE">
        <title>Intron Derived Size Polymorphism in the Mitochondrial Genomes of Closely Related Chrysoporthe Species.</title>
        <authorList>
            <person name="Kanzi A.M."/>
            <person name="Wingfield B.D."/>
            <person name="Steenkamp E.T."/>
            <person name="Naidoo S."/>
            <person name="van der Merwe N.A."/>
        </authorList>
    </citation>
    <scope>NUCLEOTIDE SEQUENCE</scope>
</reference>
<organism evidence="2">
    <name type="scientific">Chrysoporthe deuterocubensis</name>
    <dbReference type="NCBI Taxonomy" id="764597"/>
    <lineage>
        <taxon>Eukaryota</taxon>
        <taxon>Fungi</taxon>
        <taxon>Dikarya</taxon>
        <taxon>Ascomycota</taxon>
        <taxon>Pezizomycotina</taxon>
        <taxon>Sordariomycetes</taxon>
        <taxon>Sordariomycetidae</taxon>
        <taxon>Diaporthales</taxon>
        <taxon>Cryphonectriaceae</taxon>
        <taxon>Cryphonectria-Endothia species complex</taxon>
        <taxon>Chrysoporthe</taxon>
    </lineage>
</organism>
<dbReference type="GeneID" id="31078254"/>
<proteinExistence type="predicted"/>
<feature type="domain" description="Homing endonuclease LAGLIDADG" evidence="1">
    <location>
        <begin position="230"/>
        <end position="330"/>
    </location>
</feature>
<dbReference type="InterPro" id="IPR051289">
    <property type="entry name" value="LAGLIDADG_Endonuclease"/>
</dbReference>
<dbReference type="InterPro" id="IPR027434">
    <property type="entry name" value="Homing_endonucl"/>
</dbReference>
<sequence>MRDVNNGFNQPYLEMLLPVITRLNKKQYSTLPVHKESLATISELAPSKNLLSSSSKNGGVGSFELNPWFVTGFVDAEGCFTISIIKDPRYKAGFRVEAIFSIALHKKDFAILELIQGFFDGVGKIKYETKRDVVSYVIRSKDQIAKVLLPHFDLYPLISQKQGDYLLFKQAYKLISNNAHLTTEGLTEIVAIKAQINLGLPSKLRVAFPILPSVTRLFITDPVIPNPYWIAGFTSGEGSFYVKVSQSLSTNSGSQVQLFFYITQHIRDKQLLEKLISFFGAGRYHVMEGKGWASYECSKISDIILKIIPFFTEYSVVGVKHSDFEDWCKIAKLVEAKSHLTAKGLTEILEIKRGMNKLRVSGI</sequence>
<dbReference type="Gene3D" id="3.10.28.10">
    <property type="entry name" value="Homing endonucleases"/>
    <property type="match status" value="2"/>
</dbReference>
<dbReference type="GO" id="GO:0005739">
    <property type="term" value="C:mitochondrion"/>
    <property type="evidence" value="ECO:0007669"/>
    <property type="project" value="UniProtKB-ARBA"/>
</dbReference>
<name>A0A191MX18_9PEZI</name>